<dbReference type="GeneID" id="60059650"/>
<organism evidence="2 3">
    <name type="scientific">Turicibacter sanguinis PC909</name>
    <dbReference type="NCBI Taxonomy" id="702450"/>
    <lineage>
        <taxon>Bacteria</taxon>
        <taxon>Bacillati</taxon>
        <taxon>Bacillota</taxon>
        <taxon>Erysipelotrichia</taxon>
        <taxon>Erysipelotrichales</taxon>
        <taxon>Turicibacteraceae</taxon>
        <taxon>Turicibacter</taxon>
    </lineage>
</organism>
<feature type="region of interest" description="Disordered" evidence="1">
    <location>
        <begin position="1"/>
        <end position="51"/>
    </location>
</feature>
<comment type="caution">
    <text evidence="2">The sequence shown here is derived from an EMBL/GenBank/DDBJ whole genome shotgun (WGS) entry which is preliminary data.</text>
</comment>
<reference evidence="2 3" key="1">
    <citation type="journal article" date="2011" name="J. Bacteriol.">
        <title>Draft Genome Sequence of Turicibacter sanguinis PC909, Isolated from Human Feces.</title>
        <authorList>
            <person name="Cuiv P.O."/>
            <person name="Klaassens E.S."/>
            <person name="Durkin A.S."/>
            <person name="Harkins D.M."/>
            <person name="Foster L."/>
            <person name="McCorrison J."/>
            <person name="Torralba M."/>
            <person name="Nelson K.E."/>
            <person name="Morrison M."/>
        </authorList>
    </citation>
    <scope>NUCLEOTIDE SEQUENCE [LARGE SCALE GENOMIC DNA]</scope>
    <source>
        <strain evidence="2 3">PC909</strain>
    </source>
</reference>
<keyword evidence="3" id="KW-1185">Reference proteome</keyword>
<dbReference type="RefSeq" id="WP_006783642.1">
    <property type="nucleotide sequence ID" value="NZ_ADMN01000019.1"/>
</dbReference>
<dbReference type="EMBL" id="ADMN01000019">
    <property type="protein sequence ID" value="EFF64803.1"/>
    <property type="molecule type" value="Genomic_DNA"/>
</dbReference>
<dbReference type="Proteomes" id="UP000002938">
    <property type="component" value="Unassembled WGS sequence"/>
</dbReference>
<feature type="compositionally biased region" description="Basic and acidic residues" evidence="1">
    <location>
        <begin position="13"/>
        <end position="37"/>
    </location>
</feature>
<evidence type="ECO:0000256" key="1">
    <source>
        <dbReference type="SAM" id="MobiDB-lite"/>
    </source>
</evidence>
<proteinExistence type="predicted"/>
<name>A0ABN0A4W6_9FIRM</name>
<evidence type="ECO:0000313" key="2">
    <source>
        <dbReference type="EMBL" id="EFF64803.1"/>
    </source>
</evidence>
<accession>A0ABN0A4W6</accession>
<sequence length="51" mass="6006">MATKNMDLMKQIIEQKRQGTKQQDKLKRPDKTIGEPRKRIKRHKGGGLFDK</sequence>
<evidence type="ECO:0000313" key="3">
    <source>
        <dbReference type="Proteomes" id="UP000002938"/>
    </source>
</evidence>
<protein>
    <submittedName>
        <fullName evidence="2">Uncharacterized protein</fullName>
    </submittedName>
</protein>
<gene>
    <name evidence="2" type="ORF">CUW_2832</name>
</gene>